<dbReference type="PANTHER" id="PTHR34480:SF14">
    <property type="entry name" value="OS01G0967800 PROTEIN"/>
    <property type="match status" value="1"/>
</dbReference>
<name>A0ABC9CKW9_9POAL</name>
<protein>
    <submittedName>
        <fullName evidence="2">Uncharacterized protein</fullName>
    </submittedName>
</protein>
<feature type="region of interest" description="Disordered" evidence="1">
    <location>
        <begin position="1"/>
        <end position="59"/>
    </location>
</feature>
<gene>
    <name evidence="2" type="ORF">URODEC1_LOCUS76181</name>
</gene>
<keyword evidence="3" id="KW-1185">Reference proteome</keyword>
<dbReference type="Proteomes" id="UP001497457">
    <property type="component" value="Chromosome 3rd"/>
</dbReference>
<proteinExistence type="predicted"/>
<accession>A0ABC9CKW9</accession>
<dbReference type="PANTHER" id="PTHR34480">
    <property type="entry name" value="OS01G0967800 PROTEIN-RELATED"/>
    <property type="match status" value="1"/>
</dbReference>
<dbReference type="AlphaFoldDB" id="A0ABC9CKW9"/>
<feature type="region of interest" description="Disordered" evidence="1">
    <location>
        <begin position="167"/>
        <end position="190"/>
    </location>
</feature>
<evidence type="ECO:0000313" key="3">
    <source>
        <dbReference type="Proteomes" id="UP001497457"/>
    </source>
</evidence>
<organism evidence="2 3">
    <name type="scientific">Urochloa decumbens</name>
    <dbReference type="NCBI Taxonomy" id="240449"/>
    <lineage>
        <taxon>Eukaryota</taxon>
        <taxon>Viridiplantae</taxon>
        <taxon>Streptophyta</taxon>
        <taxon>Embryophyta</taxon>
        <taxon>Tracheophyta</taxon>
        <taxon>Spermatophyta</taxon>
        <taxon>Magnoliopsida</taxon>
        <taxon>Liliopsida</taxon>
        <taxon>Poales</taxon>
        <taxon>Poaceae</taxon>
        <taxon>PACMAD clade</taxon>
        <taxon>Panicoideae</taxon>
        <taxon>Panicodae</taxon>
        <taxon>Paniceae</taxon>
        <taxon>Melinidinae</taxon>
        <taxon>Urochloa</taxon>
    </lineage>
</organism>
<feature type="compositionally biased region" description="Polar residues" evidence="1">
    <location>
        <begin position="35"/>
        <end position="48"/>
    </location>
</feature>
<reference evidence="2 3" key="2">
    <citation type="submission" date="2024-10" db="EMBL/GenBank/DDBJ databases">
        <authorList>
            <person name="Ryan C."/>
        </authorList>
    </citation>
    <scope>NUCLEOTIDE SEQUENCE [LARGE SCALE GENOMIC DNA]</scope>
</reference>
<evidence type="ECO:0000256" key="1">
    <source>
        <dbReference type="SAM" id="MobiDB-lite"/>
    </source>
</evidence>
<dbReference type="EMBL" id="OZ075113">
    <property type="protein sequence ID" value="CAL5021781.1"/>
    <property type="molecule type" value="Genomic_DNA"/>
</dbReference>
<sequence length="595" mass="67374">MSLQKQQRCCGAADASSSCGVPSSKHRPRAKGVTGSISGGVSQKQQGAKETAAGKEALVDEKMTPQKLCRGGEKAAMFSRGGGVVHKRTPWLRSTTITQTQAGEKNTEGGLVDKKLTPQKLCWGGEKAGTFSRGGAVVQKRTPRLRSTTITQTQAGQKNTEGAFDKKLTPQKLCPGGEKAGTFSRGGGVVHRRAPRLQSTTITQTQAGEKNAENSSTLNRDISQAVSLRTTGSSQCFNAEACHSLVGKDLQEANDEIQKLNELGLGEDISSAEFLKYFHQLPAKPSVDTYTKYKLDDEKLTPIYERHARYRIRYLKLSPKESKSKLITELKQHNAMDLLEEDLSGELLVKMRYLKHLENDDTLDWFFHPDLCRLQALDDYQRLVPRNHGGCEYADWDKYHKFFYSYETEQEYINYREELSRKLKWMEEYVLIDGTSLRWGKIRTRGAYQAIKIATGFTKITGELAYTGYFECVDNLRFNAFWLNDLDGIYFEIWRQVTKQKKSFRDALEEVYKLGMFPLRQKRMKYALDVDCSDMEIEFRTCTASVTSEVTEDRARELIAEALKMDRPKPYEHYIRKKIAIAQAIGLIPTVKQES</sequence>
<reference evidence="3" key="1">
    <citation type="submission" date="2024-06" db="EMBL/GenBank/DDBJ databases">
        <authorList>
            <person name="Ryan C."/>
        </authorList>
    </citation>
    <scope>NUCLEOTIDE SEQUENCE [LARGE SCALE GENOMIC DNA]</scope>
</reference>
<evidence type="ECO:0000313" key="2">
    <source>
        <dbReference type="EMBL" id="CAL5021781.1"/>
    </source>
</evidence>